<feature type="compositionally biased region" description="Polar residues" evidence="1">
    <location>
        <begin position="266"/>
        <end position="288"/>
    </location>
</feature>
<name>A0A0C2IW68_9PEZI</name>
<reference evidence="3 4" key="1">
    <citation type="journal article" date="2014" name="BMC Genomics">
        <title>Comparative genomics of the major fungal agents of human and animal Sporotrichosis: Sporothrix schenckii and Sporothrix brasiliensis.</title>
        <authorList>
            <person name="Teixeira M.M."/>
            <person name="de Almeida L.G."/>
            <person name="Kubitschek-Barreira P."/>
            <person name="Alves F.L."/>
            <person name="Kioshima E.S."/>
            <person name="Abadio A.K."/>
            <person name="Fernandes L."/>
            <person name="Derengowski L.S."/>
            <person name="Ferreira K.S."/>
            <person name="Souza R.C."/>
            <person name="Ruiz J.C."/>
            <person name="de Andrade N.C."/>
            <person name="Paes H.C."/>
            <person name="Nicola A.M."/>
            <person name="Albuquerque P."/>
            <person name="Gerber A.L."/>
            <person name="Martins V.P."/>
            <person name="Peconick L.D."/>
            <person name="Neto A.V."/>
            <person name="Chaucanez C.B."/>
            <person name="Silva P.A."/>
            <person name="Cunha O.L."/>
            <person name="de Oliveira F.F."/>
            <person name="dos Santos T.C."/>
            <person name="Barros A.L."/>
            <person name="Soares M.A."/>
            <person name="de Oliveira L.M."/>
            <person name="Marini M.M."/>
            <person name="Villalobos-Duno H."/>
            <person name="Cunha M.M."/>
            <person name="de Hoog S."/>
            <person name="da Silveira J.F."/>
            <person name="Henrissat B."/>
            <person name="Nino-Vega G.A."/>
            <person name="Cisalpino P.S."/>
            <person name="Mora-Montes H.M."/>
            <person name="Almeida S.R."/>
            <person name="Stajich J.E."/>
            <person name="Lopes-Bezerra L.M."/>
            <person name="Vasconcelos A.T."/>
            <person name="Felipe M.S."/>
        </authorList>
    </citation>
    <scope>NUCLEOTIDE SEQUENCE [LARGE SCALE GENOMIC DNA]</scope>
    <source>
        <strain evidence="3 4">5110</strain>
    </source>
</reference>
<feature type="transmembrane region" description="Helical" evidence="2">
    <location>
        <begin position="117"/>
        <end position="140"/>
    </location>
</feature>
<accession>A0A0C2IW68</accession>
<feature type="compositionally biased region" description="Low complexity" evidence="1">
    <location>
        <begin position="354"/>
        <end position="364"/>
    </location>
</feature>
<organism evidence="3 4">
    <name type="scientific">Sporothrix brasiliensis 5110</name>
    <dbReference type="NCBI Taxonomy" id="1398154"/>
    <lineage>
        <taxon>Eukaryota</taxon>
        <taxon>Fungi</taxon>
        <taxon>Dikarya</taxon>
        <taxon>Ascomycota</taxon>
        <taxon>Pezizomycotina</taxon>
        <taxon>Sordariomycetes</taxon>
        <taxon>Sordariomycetidae</taxon>
        <taxon>Ophiostomatales</taxon>
        <taxon>Ophiostomataceae</taxon>
        <taxon>Sporothrix</taxon>
    </lineage>
</organism>
<dbReference type="AlphaFoldDB" id="A0A0C2IW68"/>
<dbReference type="EMBL" id="AWTV01000007">
    <property type="protein sequence ID" value="KIH91040.1"/>
    <property type="molecule type" value="Genomic_DNA"/>
</dbReference>
<sequence>MANMQYQQPAPYQASQGFLPLEPVAPSNKDVSHKIVSGRKWFFAKAALEGLSIVTGIVVSAVSGAVVVAQMPYPDLNGYLDAGLSFPPGILAILWPVAELVTLVVRRNRGIHPGAHVGMHLVIWLTGTVAGGLIASEYAFDSIFTYWPMSDYRLSVAEKTKGYAHYVTMELVLCICLWPLVVVNMILFVRACIECHRRNMRRALHRANKRAMLIAAQAAWATGQAPGQVPYQTAAPAPAPAPAPGPPPMNAYQQYPMAELDKTGTPKPQASTLSNVSPVQSPFQSQHPPTAAELAQPQPHPAHLIHEIGGGAAQYPEMPAASHAPAPARVEMPADGHHEEVPAVPAPEHHHQQQQRQQTEPYTPVTETQQVARDGDAESARGQRSGPPQYVMIGGTKVRYYEF</sequence>
<feature type="transmembrane region" description="Helical" evidence="2">
    <location>
        <begin position="50"/>
        <end position="73"/>
    </location>
</feature>
<keyword evidence="2" id="KW-0812">Transmembrane</keyword>
<feature type="region of interest" description="Disordered" evidence="1">
    <location>
        <begin position="339"/>
        <end position="390"/>
    </location>
</feature>
<evidence type="ECO:0000313" key="4">
    <source>
        <dbReference type="Proteomes" id="UP000031575"/>
    </source>
</evidence>
<proteinExistence type="predicted"/>
<dbReference type="GeneID" id="63674933"/>
<dbReference type="HOGENOM" id="CLU_683647_0_0_1"/>
<protein>
    <submittedName>
        <fullName evidence="3">Uncharacterized protein</fullName>
    </submittedName>
</protein>
<feature type="compositionally biased region" description="Pro residues" evidence="1">
    <location>
        <begin position="237"/>
        <end position="249"/>
    </location>
</feature>
<keyword evidence="4" id="KW-1185">Reference proteome</keyword>
<gene>
    <name evidence="3" type="ORF">SPBR_01702</name>
</gene>
<feature type="transmembrane region" description="Helical" evidence="2">
    <location>
        <begin position="85"/>
        <end position="105"/>
    </location>
</feature>
<feature type="region of interest" description="Disordered" evidence="1">
    <location>
        <begin position="231"/>
        <end position="297"/>
    </location>
</feature>
<dbReference type="OrthoDB" id="5279542at2759"/>
<comment type="caution">
    <text evidence="3">The sequence shown here is derived from an EMBL/GenBank/DDBJ whole genome shotgun (WGS) entry which is preliminary data.</text>
</comment>
<dbReference type="Proteomes" id="UP000031575">
    <property type="component" value="Unassembled WGS sequence"/>
</dbReference>
<dbReference type="RefSeq" id="XP_040619050.1">
    <property type="nucleotide sequence ID" value="XM_040760012.1"/>
</dbReference>
<dbReference type="VEuPathDB" id="FungiDB:SPBR_01702"/>
<keyword evidence="2" id="KW-0472">Membrane</keyword>
<feature type="transmembrane region" description="Helical" evidence="2">
    <location>
        <begin position="163"/>
        <end position="193"/>
    </location>
</feature>
<evidence type="ECO:0000313" key="3">
    <source>
        <dbReference type="EMBL" id="KIH91040.1"/>
    </source>
</evidence>
<keyword evidence="2" id="KW-1133">Transmembrane helix</keyword>
<evidence type="ECO:0000256" key="1">
    <source>
        <dbReference type="SAM" id="MobiDB-lite"/>
    </source>
</evidence>
<feature type="compositionally biased region" description="Basic and acidic residues" evidence="1">
    <location>
        <begin position="339"/>
        <end position="351"/>
    </location>
</feature>
<evidence type="ECO:0000256" key="2">
    <source>
        <dbReference type="SAM" id="Phobius"/>
    </source>
</evidence>